<evidence type="ECO:0000313" key="2">
    <source>
        <dbReference type="EMBL" id="CAI0551344.1"/>
    </source>
</evidence>
<gene>
    <name evidence="2" type="ORF">LITE_LOCUS45926</name>
</gene>
<organism evidence="2 3">
    <name type="scientific">Linum tenue</name>
    <dbReference type="NCBI Taxonomy" id="586396"/>
    <lineage>
        <taxon>Eukaryota</taxon>
        <taxon>Viridiplantae</taxon>
        <taxon>Streptophyta</taxon>
        <taxon>Embryophyta</taxon>
        <taxon>Tracheophyta</taxon>
        <taxon>Spermatophyta</taxon>
        <taxon>Magnoliopsida</taxon>
        <taxon>eudicotyledons</taxon>
        <taxon>Gunneridae</taxon>
        <taxon>Pentapetalae</taxon>
        <taxon>rosids</taxon>
        <taxon>fabids</taxon>
        <taxon>Malpighiales</taxon>
        <taxon>Linaceae</taxon>
        <taxon>Linum</taxon>
    </lineage>
</organism>
<name>A0AAV0R1P2_9ROSI</name>
<feature type="compositionally biased region" description="Basic residues" evidence="1">
    <location>
        <begin position="73"/>
        <end position="85"/>
    </location>
</feature>
<dbReference type="Proteomes" id="UP001154282">
    <property type="component" value="Unassembled WGS sequence"/>
</dbReference>
<keyword evidence="3" id="KW-1185">Reference proteome</keyword>
<evidence type="ECO:0000313" key="3">
    <source>
        <dbReference type="Proteomes" id="UP001154282"/>
    </source>
</evidence>
<feature type="region of interest" description="Disordered" evidence="1">
    <location>
        <begin position="64"/>
        <end position="85"/>
    </location>
</feature>
<protein>
    <submittedName>
        <fullName evidence="2">Uncharacterized protein</fullName>
    </submittedName>
</protein>
<comment type="caution">
    <text evidence="2">The sequence shown here is derived from an EMBL/GenBank/DDBJ whole genome shotgun (WGS) entry which is preliminary data.</text>
</comment>
<dbReference type="EMBL" id="CAMGYJ010000010">
    <property type="protein sequence ID" value="CAI0551344.1"/>
    <property type="molecule type" value="Genomic_DNA"/>
</dbReference>
<sequence>ITSEITNGKQSSQKRTSSESVVIWATSFASRKLIRVVMYTFYPRFSLAFVAFELLKGWFQSLTGETNPEVGSWKKRRKDRAKRRI</sequence>
<accession>A0AAV0R1P2</accession>
<dbReference type="AlphaFoldDB" id="A0AAV0R1P2"/>
<evidence type="ECO:0000256" key="1">
    <source>
        <dbReference type="SAM" id="MobiDB-lite"/>
    </source>
</evidence>
<proteinExistence type="predicted"/>
<reference evidence="2" key="1">
    <citation type="submission" date="2022-08" db="EMBL/GenBank/DDBJ databases">
        <authorList>
            <person name="Gutierrez-Valencia J."/>
        </authorList>
    </citation>
    <scope>NUCLEOTIDE SEQUENCE</scope>
</reference>
<feature type="non-terminal residue" evidence="2">
    <location>
        <position position="1"/>
    </location>
</feature>